<name>A0A3S5CQ26_9PLAT</name>
<dbReference type="EMBL" id="CAAALY010085329">
    <property type="protein sequence ID" value="VEL27164.1"/>
    <property type="molecule type" value="Genomic_DNA"/>
</dbReference>
<dbReference type="OrthoDB" id="6136903at2759"/>
<organism evidence="1 2">
    <name type="scientific">Protopolystoma xenopodis</name>
    <dbReference type="NCBI Taxonomy" id="117903"/>
    <lineage>
        <taxon>Eukaryota</taxon>
        <taxon>Metazoa</taxon>
        <taxon>Spiralia</taxon>
        <taxon>Lophotrochozoa</taxon>
        <taxon>Platyhelminthes</taxon>
        <taxon>Monogenea</taxon>
        <taxon>Polyopisthocotylea</taxon>
        <taxon>Polystomatidea</taxon>
        <taxon>Polystomatidae</taxon>
        <taxon>Protopolystoma</taxon>
    </lineage>
</organism>
<comment type="caution">
    <text evidence="1">The sequence shown here is derived from an EMBL/GenBank/DDBJ whole genome shotgun (WGS) entry which is preliminary data.</text>
</comment>
<dbReference type="AlphaFoldDB" id="A0A3S5CQ26"/>
<proteinExistence type="predicted"/>
<gene>
    <name evidence="1" type="ORF">PXEA_LOCUS20604</name>
</gene>
<accession>A0A3S5CQ26</accession>
<sequence>MASHSLSESTSYVIRQEIARFESVHPSIYAIYDLIENIDDKSLADALRQLVVSIEDAFVNSQEWTLSFNVPDIKLVNNSIFLIVHEGAVGDSQKWKVSTCT</sequence>
<protein>
    <submittedName>
        <fullName evidence="1">Uncharacterized protein</fullName>
    </submittedName>
</protein>
<evidence type="ECO:0000313" key="2">
    <source>
        <dbReference type="Proteomes" id="UP000784294"/>
    </source>
</evidence>
<keyword evidence="2" id="KW-1185">Reference proteome</keyword>
<evidence type="ECO:0000313" key="1">
    <source>
        <dbReference type="EMBL" id="VEL27164.1"/>
    </source>
</evidence>
<reference evidence="1" key="1">
    <citation type="submission" date="2018-11" db="EMBL/GenBank/DDBJ databases">
        <authorList>
            <consortium name="Pathogen Informatics"/>
        </authorList>
    </citation>
    <scope>NUCLEOTIDE SEQUENCE</scope>
</reference>
<dbReference type="Proteomes" id="UP000784294">
    <property type="component" value="Unassembled WGS sequence"/>
</dbReference>